<proteinExistence type="predicted"/>
<protein>
    <submittedName>
        <fullName evidence="1">Uncharacterized protein</fullName>
    </submittedName>
</protein>
<dbReference type="EMBL" id="BJWL01000025">
    <property type="protein sequence ID" value="GFZ15873.1"/>
    <property type="molecule type" value="Genomic_DNA"/>
</dbReference>
<comment type="caution">
    <text evidence="1">The sequence shown here is derived from an EMBL/GenBank/DDBJ whole genome shotgun (WGS) entry which is preliminary data.</text>
</comment>
<keyword evidence="2" id="KW-1185">Reference proteome</keyword>
<accession>A0A7J0GYH3</accession>
<dbReference type="Proteomes" id="UP000585474">
    <property type="component" value="Unassembled WGS sequence"/>
</dbReference>
<organism evidence="1 2">
    <name type="scientific">Actinidia rufa</name>
    <dbReference type="NCBI Taxonomy" id="165716"/>
    <lineage>
        <taxon>Eukaryota</taxon>
        <taxon>Viridiplantae</taxon>
        <taxon>Streptophyta</taxon>
        <taxon>Embryophyta</taxon>
        <taxon>Tracheophyta</taxon>
        <taxon>Spermatophyta</taxon>
        <taxon>Magnoliopsida</taxon>
        <taxon>eudicotyledons</taxon>
        <taxon>Gunneridae</taxon>
        <taxon>Pentapetalae</taxon>
        <taxon>asterids</taxon>
        <taxon>Ericales</taxon>
        <taxon>Actinidiaceae</taxon>
        <taxon>Actinidia</taxon>
    </lineage>
</organism>
<reference evidence="1 2" key="1">
    <citation type="submission" date="2019-07" db="EMBL/GenBank/DDBJ databases">
        <title>De Novo Assembly of kiwifruit Actinidia rufa.</title>
        <authorList>
            <person name="Sugita-Konishi S."/>
            <person name="Sato K."/>
            <person name="Mori E."/>
            <person name="Abe Y."/>
            <person name="Kisaki G."/>
            <person name="Hamano K."/>
            <person name="Suezawa K."/>
            <person name="Otani M."/>
            <person name="Fukuda T."/>
            <person name="Manabe T."/>
            <person name="Gomi K."/>
            <person name="Tabuchi M."/>
            <person name="Akimitsu K."/>
            <person name="Kataoka I."/>
        </authorList>
    </citation>
    <scope>NUCLEOTIDE SEQUENCE [LARGE SCALE GENOMIC DNA]</scope>
    <source>
        <strain evidence="2">cv. Fuchu</strain>
    </source>
</reference>
<gene>
    <name evidence="1" type="ORF">Acr_25g0002820</name>
</gene>
<evidence type="ECO:0000313" key="1">
    <source>
        <dbReference type="EMBL" id="GFZ15873.1"/>
    </source>
</evidence>
<evidence type="ECO:0000313" key="2">
    <source>
        <dbReference type="Proteomes" id="UP000585474"/>
    </source>
</evidence>
<name>A0A7J0GYH3_9ERIC</name>
<dbReference type="AlphaFoldDB" id="A0A7J0GYH3"/>
<sequence>MARSRSRAKLGSFYFIIELIRDEVHELFQVSIPDELVKESLQSSETLSSISAIKLIMQITSLIMLGVKNLAEICTKGSLARRYSSLTRHNGFTITLAVQADAEFMLPSILTHPRWWGLVIESYLQMVLPLSLGLTSSTCGQPKSMPFRPTNLQALDGYVPAVSSFREQLTWILPRGVPGYPMGII</sequence>